<sequence>MALKNFLKFDLAGQVLVIIFVVAVVHPNRISAKCNIKKTCDDCIRTKDCIWCKDPELPNDNPNRCTLRNATLSDCRDYEQLNWTMFIARNNPTITAKDALAKNKRRVHIAPQVIN</sequence>
<evidence type="ECO:0000313" key="2">
    <source>
        <dbReference type="EMBL" id="CAG7817953.1"/>
    </source>
</evidence>
<feature type="domain" description="Integrin beta N-terminal" evidence="1">
    <location>
        <begin position="33"/>
        <end position="74"/>
    </location>
</feature>
<dbReference type="Pfam" id="PF17205">
    <property type="entry name" value="PSI_integrin"/>
    <property type="match status" value="1"/>
</dbReference>
<accession>A0A8J2L8Y2</accession>
<organism evidence="2 3">
    <name type="scientific">Allacma fusca</name>
    <dbReference type="NCBI Taxonomy" id="39272"/>
    <lineage>
        <taxon>Eukaryota</taxon>
        <taxon>Metazoa</taxon>
        <taxon>Ecdysozoa</taxon>
        <taxon>Arthropoda</taxon>
        <taxon>Hexapoda</taxon>
        <taxon>Collembola</taxon>
        <taxon>Symphypleona</taxon>
        <taxon>Sminthuridae</taxon>
        <taxon>Allacma</taxon>
    </lineage>
</organism>
<proteinExistence type="predicted"/>
<comment type="caution">
    <text evidence="2">The sequence shown here is derived from an EMBL/GenBank/DDBJ whole genome shotgun (WGS) entry which is preliminary data.</text>
</comment>
<keyword evidence="3" id="KW-1185">Reference proteome</keyword>
<feature type="non-terminal residue" evidence="2">
    <location>
        <position position="1"/>
    </location>
</feature>
<dbReference type="AlphaFoldDB" id="A0A8J2L8Y2"/>
<name>A0A8J2L8Y2_9HEXA</name>
<protein>
    <recommendedName>
        <fullName evidence="1">Integrin beta N-terminal domain-containing protein</fullName>
    </recommendedName>
</protein>
<dbReference type="Proteomes" id="UP000708208">
    <property type="component" value="Unassembled WGS sequence"/>
</dbReference>
<evidence type="ECO:0000259" key="1">
    <source>
        <dbReference type="Pfam" id="PF17205"/>
    </source>
</evidence>
<evidence type="ECO:0000313" key="3">
    <source>
        <dbReference type="Proteomes" id="UP000708208"/>
    </source>
</evidence>
<dbReference type="EMBL" id="CAJVCH010407519">
    <property type="protein sequence ID" value="CAG7817953.1"/>
    <property type="molecule type" value="Genomic_DNA"/>
</dbReference>
<reference evidence="2" key="1">
    <citation type="submission" date="2021-06" db="EMBL/GenBank/DDBJ databases">
        <authorList>
            <person name="Hodson N. C."/>
            <person name="Mongue J. A."/>
            <person name="Jaron S. K."/>
        </authorList>
    </citation>
    <scope>NUCLEOTIDE SEQUENCE</scope>
</reference>
<gene>
    <name evidence="2" type="ORF">AFUS01_LOCUS28489</name>
</gene>
<dbReference type="InterPro" id="IPR033760">
    <property type="entry name" value="Integrin_beta_N"/>
</dbReference>